<keyword evidence="1" id="KW-0560">Oxidoreductase</keyword>
<accession>A0AAP5I4R7</accession>
<evidence type="ECO:0000313" key="2">
    <source>
        <dbReference type="Proteomes" id="UP000667802"/>
    </source>
</evidence>
<keyword evidence="2" id="KW-1185">Reference proteome</keyword>
<dbReference type="Proteomes" id="UP000667802">
    <property type="component" value="Unassembled WGS sequence"/>
</dbReference>
<dbReference type="EC" id="1.11.1.6" evidence="1"/>
<evidence type="ECO:0000313" key="1">
    <source>
        <dbReference type="EMBL" id="MDR9894640.1"/>
    </source>
</evidence>
<dbReference type="SUPFAM" id="SSF56634">
    <property type="entry name" value="Heme-dependent catalase-like"/>
    <property type="match status" value="1"/>
</dbReference>
<dbReference type="AlphaFoldDB" id="A0AAP5I4R7"/>
<dbReference type="GO" id="GO:0020037">
    <property type="term" value="F:heme binding"/>
    <property type="evidence" value="ECO:0007669"/>
    <property type="project" value="InterPro"/>
</dbReference>
<gene>
    <name evidence="1" type="ORF">G7B40_008665</name>
</gene>
<reference evidence="2" key="1">
    <citation type="journal article" date="2021" name="Science">
        <title>Hunting the eagle killer: A cyanobacterial neurotoxin causes vacuolar myelinopathy.</title>
        <authorList>
            <person name="Breinlinger S."/>
            <person name="Phillips T.J."/>
            <person name="Haram B.N."/>
            <person name="Mares J."/>
            <person name="Martinez Yerena J.A."/>
            <person name="Hrouzek P."/>
            <person name="Sobotka R."/>
            <person name="Henderson W.M."/>
            <person name="Schmieder P."/>
            <person name="Williams S.M."/>
            <person name="Lauderdale J.D."/>
            <person name="Wilde H.D."/>
            <person name="Gerrin W."/>
            <person name="Kust A."/>
            <person name="Washington J.W."/>
            <person name="Wagner C."/>
            <person name="Geier B."/>
            <person name="Liebeke M."/>
            <person name="Enke H."/>
            <person name="Niedermeyer T.H.J."/>
            <person name="Wilde S.B."/>
        </authorList>
    </citation>
    <scope>NUCLEOTIDE SEQUENCE [LARGE SCALE GENOMIC DNA]</scope>
    <source>
        <strain evidence="2">Thurmond2011</strain>
    </source>
</reference>
<dbReference type="Gene3D" id="1.10.10.1060">
    <property type="entry name" value="Catalase HPII, helical domain"/>
    <property type="match status" value="1"/>
</dbReference>
<dbReference type="InterPro" id="IPR020835">
    <property type="entry name" value="Catalase_sf"/>
</dbReference>
<comment type="caution">
    <text evidence="1">The sequence shown here is derived from an EMBL/GenBank/DDBJ whole genome shotgun (WGS) entry which is preliminary data.</text>
</comment>
<organism evidence="1 2">
    <name type="scientific">Aetokthonos hydrillicola Thurmond2011</name>
    <dbReference type="NCBI Taxonomy" id="2712845"/>
    <lineage>
        <taxon>Bacteria</taxon>
        <taxon>Bacillati</taxon>
        <taxon>Cyanobacteriota</taxon>
        <taxon>Cyanophyceae</taxon>
        <taxon>Nostocales</taxon>
        <taxon>Hapalosiphonaceae</taxon>
        <taxon>Aetokthonos</taxon>
    </lineage>
</organism>
<name>A0AAP5I4R7_9CYAN</name>
<dbReference type="RefSeq" id="WP_243902493.1">
    <property type="nucleotide sequence ID" value="NZ_CAWQFN010000274.1"/>
</dbReference>
<proteinExistence type="predicted"/>
<dbReference type="GO" id="GO:0004096">
    <property type="term" value="F:catalase activity"/>
    <property type="evidence" value="ECO:0007669"/>
    <property type="project" value="UniProtKB-EC"/>
</dbReference>
<dbReference type="EMBL" id="JAALHA020000003">
    <property type="protein sequence ID" value="MDR9894640.1"/>
    <property type="molecule type" value="Genomic_DNA"/>
</dbReference>
<protein>
    <submittedName>
        <fullName evidence="1">Catalase</fullName>
        <ecNumber evidence="1">1.11.1.6</ecNumber>
    </submittedName>
</protein>
<keyword evidence="1" id="KW-0575">Peroxidase</keyword>
<sequence length="30" mass="3617">MWDYWSLSPEALHQVTILFSPRKKQLKSRA</sequence>